<dbReference type="InParanoid" id="A8N2I4"/>
<dbReference type="PANTHER" id="PTHR15629:SF2">
    <property type="entry name" value="SH3 DOMAIN-CONTAINING YSC84-LIKE PROTEIN 1"/>
    <property type="match status" value="1"/>
</dbReference>
<name>A8N2I4_COPC7</name>
<dbReference type="GO" id="GO:0051017">
    <property type="term" value="P:actin filament bundle assembly"/>
    <property type="evidence" value="ECO:0007669"/>
    <property type="project" value="TreeGrafter"/>
</dbReference>
<evidence type="ECO:0000313" key="3">
    <source>
        <dbReference type="EMBL" id="EAU92639.2"/>
    </source>
</evidence>
<dbReference type="Pfam" id="PF04366">
    <property type="entry name" value="Ysc84"/>
    <property type="match status" value="1"/>
</dbReference>
<dbReference type="FunCoup" id="A8N2I4">
    <property type="interactions" value="33"/>
</dbReference>
<dbReference type="EMBL" id="AACS02000001">
    <property type="protein sequence ID" value="EAU92639.2"/>
    <property type="molecule type" value="Genomic_DNA"/>
</dbReference>
<dbReference type="GeneID" id="6005430"/>
<dbReference type="OMA" id="SNCKARN"/>
<dbReference type="InterPro" id="IPR036028">
    <property type="entry name" value="SH3-like_dom_sf"/>
</dbReference>
<dbReference type="HOGENOM" id="CLU_015320_2_2_1"/>
<dbReference type="GO" id="GO:0030479">
    <property type="term" value="C:actin cortical patch"/>
    <property type="evidence" value="ECO:0007669"/>
    <property type="project" value="TreeGrafter"/>
</dbReference>
<dbReference type="InterPro" id="IPR051702">
    <property type="entry name" value="SH3_domain_YSC84-like"/>
</dbReference>
<dbReference type="AlphaFoldDB" id="A8N2I4"/>
<dbReference type="eggNOG" id="KOG1843">
    <property type="taxonomic scope" value="Eukaryota"/>
</dbReference>
<keyword evidence="4" id="KW-1185">Reference proteome</keyword>
<reference evidence="3 4" key="1">
    <citation type="journal article" date="2010" name="Proc. Natl. Acad. Sci. U.S.A.">
        <title>Insights into evolution of multicellular fungi from the assembled chromosomes of the mushroom Coprinopsis cinerea (Coprinus cinereus).</title>
        <authorList>
            <person name="Stajich J.E."/>
            <person name="Wilke S.K."/>
            <person name="Ahren D."/>
            <person name="Au C.H."/>
            <person name="Birren B.W."/>
            <person name="Borodovsky M."/>
            <person name="Burns C."/>
            <person name="Canback B."/>
            <person name="Casselton L.A."/>
            <person name="Cheng C.K."/>
            <person name="Deng J."/>
            <person name="Dietrich F.S."/>
            <person name="Fargo D.C."/>
            <person name="Farman M.L."/>
            <person name="Gathman A.C."/>
            <person name="Goldberg J."/>
            <person name="Guigo R."/>
            <person name="Hoegger P.J."/>
            <person name="Hooker J.B."/>
            <person name="Huggins A."/>
            <person name="James T.Y."/>
            <person name="Kamada T."/>
            <person name="Kilaru S."/>
            <person name="Kodira C."/>
            <person name="Kues U."/>
            <person name="Kupfer D."/>
            <person name="Kwan H.S."/>
            <person name="Lomsadze A."/>
            <person name="Li W."/>
            <person name="Lilly W.W."/>
            <person name="Ma L.J."/>
            <person name="Mackey A.J."/>
            <person name="Manning G."/>
            <person name="Martin F."/>
            <person name="Muraguchi H."/>
            <person name="Natvig D.O."/>
            <person name="Palmerini H."/>
            <person name="Ramesh M.A."/>
            <person name="Rehmeyer C.J."/>
            <person name="Roe B.A."/>
            <person name="Shenoy N."/>
            <person name="Stanke M."/>
            <person name="Ter-Hovhannisyan V."/>
            <person name="Tunlid A."/>
            <person name="Velagapudi R."/>
            <person name="Vision T.J."/>
            <person name="Zeng Q."/>
            <person name="Zolan M.E."/>
            <person name="Pukkila P.J."/>
        </authorList>
    </citation>
    <scope>NUCLEOTIDE SEQUENCE [LARGE SCALE GENOMIC DNA]</scope>
    <source>
        <strain evidence="4">Okayama-7 / 130 / ATCC MYA-4618 / FGSC 9003</strain>
    </source>
</reference>
<dbReference type="InterPro" id="IPR033643">
    <property type="entry name" value="SYLF_SH3YL1-like"/>
</dbReference>
<dbReference type="Proteomes" id="UP000001861">
    <property type="component" value="Unassembled WGS sequence"/>
</dbReference>
<dbReference type="RefSeq" id="XP_001829004.2">
    <property type="nucleotide sequence ID" value="XM_001828952.2"/>
</dbReference>
<gene>
    <name evidence="3" type="ORF">CC1G_01684</name>
</gene>
<dbReference type="InterPro" id="IPR007461">
    <property type="entry name" value="Ysc84_actin-binding"/>
</dbReference>
<accession>A8N2I4</accession>
<evidence type="ECO:0000259" key="2">
    <source>
        <dbReference type="Pfam" id="PF04366"/>
    </source>
</evidence>
<dbReference type="GO" id="GO:0051015">
    <property type="term" value="F:actin filament binding"/>
    <property type="evidence" value="ECO:0007669"/>
    <property type="project" value="TreeGrafter"/>
</dbReference>
<feature type="compositionally biased region" description="Polar residues" evidence="1">
    <location>
        <begin position="289"/>
        <end position="310"/>
    </location>
</feature>
<dbReference type="GO" id="GO:0035091">
    <property type="term" value="F:phosphatidylinositol binding"/>
    <property type="evidence" value="ECO:0007669"/>
    <property type="project" value="TreeGrafter"/>
</dbReference>
<evidence type="ECO:0000313" key="4">
    <source>
        <dbReference type="Proteomes" id="UP000001861"/>
    </source>
</evidence>
<evidence type="ECO:0000256" key="1">
    <source>
        <dbReference type="SAM" id="MobiDB-lite"/>
    </source>
</evidence>
<feature type="region of interest" description="Disordered" evidence="1">
    <location>
        <begin position="275"/>
        <end position="347"/>
    </location>
</feature>
<dbReference type="Gene3D" id="2.30.30.40">
    <property type="entry name" value="SH3 Domains"/>
    <property type="match status" value="1"/>
</dbReference>
<dbReference type="VEuPathDB" id="FungiDB:CC1G_01684"/>
<protein>
    <submittedName>
        <fullName evidence="3">SH3 domain-containing protein</fullName>
    </submittedName>
</protein>
<dbReference type="OrthoDB" id="443981at2759"/>
<proteinExistence type="predicted"/>
<feature type="compositionally biased region" description="Low complexity" evidence="1">
    <location>
        <begin position="317"/>
        <end position="347"/>
    </location>
</feature>
<dbReference type="CDD" id="cd11525">
    <property type="entry name" value="SYLF_SH3YL1_like"/>
    <property type="match status" value="1"/>
</dbReference>
<feature type="domain" description="Ysc84 actin-binding" evidence="2">
    <location>
        <begin position="89"/>
        <end position="222"/>
    </location>
</feature>
<comment type="caution">
    <text evidence="3">The sequence shown here is derived from an EMBL/GenBank/DDBJ whole genome shotgun (WGS) entry which is preliminary data.</text>
</comment>
<sequence length="461" mass="49851">MRKFNSPLPQPLPKECTKAAKIFRSFVDSRNNGLDGVIPRNILAEAKGFAIFTIFKAGFIFSARAGSGVVIAKRDDGSWSAPSAIGTGGLGVGTQAGAEVTDFLVVLNSRSAVSSFMSAGSLTFGGNMSIALGPLGRNGEASGAVNTKGKMAAMWAHHRVPLYSYSKTRGLFGGVSLEGSVIVERQDANALAYNSPVTARMLLGGMIDPPPWATPLIQALDACTRFPGSRDWIEEHNRHTDQPYVFGTNAGLTPTLSRAPSSSSSFFSKRKKAEFPPTHWIAPPEEEQSSSNSGMTDPSSARASFKQQFESDFDPFPSTSRGSRVSRPPSSTNPFASPSSSSSHIRSNSLYMPATTSNQQDSWDTQDDVFSMNRSKSFAHRPLRSKPELSRPLTPNEGVARAIALFDFDAVEAVTKMTDMVDDWYYSVILPVVMRLNQAIRWTGKLNGRQGIFPANFVELA</sequence>
<dbReference type="KEGG" id="cci:CC1G_01684"/>
<dbReference type="GO" id="GO:0051666">
    <property type="term" value="P:actin cortical patch localization"/>
    <property type="evidence" value="ECO:0007669"/>
    <property type="project" value="TreeGrafter"/>
</dbReference>
<organism evidence="3 4">
    <name type="scientific">Coprinopsis cinerea (strain Okayama-7 / 130 / ATCC MYA-4618 / FGSC 9003)</name>
    <name type="common">Inky cap fungus</name>
    <name type="synonym">Hormographiella aspergillata</name>
    <dbReference type="NCBI Taxonomy" id="240176"/>
    <lineage>
        <taxon>Eukaryota</taxon>
        <taxon>Fungi</taxon>
        <taxon>Dikarya</taxon>
        <taxon>Basidiomycota</taxon>
        <taxon>Agaricomycotina</taxon>
        <taxon>Agaricomycetes</taxon>
        <taxon>Agaricomycetidae</taxon>
        <taxon>Agaricales</taxon>
        <taxon>Agaricineae</taxon>
        <taxon>Psathyrellaceae</taxon>
        <taxon>Coprinopsis</taxon>
    </lineage>
</organism>
<dbReference type="PANTHER" id="PTHR15629">
    <property type="entry name" value="SH3YL1 PROTEIN"/>
    <property type="match status" value="1"/>
</dbReference>
<dbReference type="STRING" id="240176.A8N2I4"/>
<dbReference type="SUPFAM" id="SSF50044">
    <property type="entry name" value="SH3-domain"/>
    <property type="match status" value="1"/>
</dbReference>